<dbReference type="Pfam" id="PF00440">
    <property type="entry name" value="TetR_N"/>
    <property type="match status" value="1"/>
</dbReference>
<dbReference type="AlphaFoldDB" id="A0AAJ6MTL8"/>
<evidence type="ECO:0000256" key="6">
    <source>
        <dbReference type="SAM" id="MobiDB-lite"/>
    </source>
</evidence>
<evidence type="ECO:0000256" key="5">
    <source>
        <dbReference type="PROSITE-ProRule" id="PRU00335"/>
    </source>
</evidence>
<dbReference type="GO" id="GO:0003700">
    <property type="term" value="F:DNA-binding transcription factor activity"/>
    <property type="evidence" value="ECO:0007669"/>
    <property type="project" value="TreeGrafter"/>
</dbReference>
<evidence type="ECO:0000259" key="7">
    <source>
        <dbReference type="PROSITE" id="PS50977"/>
    </source>
</evidence>
<protein>
    <submittedName>
        <fullName evidence="8">TetR/AcrR family transcriptional regulator</fullName>
    </submittedName>
</protein>
<dbReference type="InterPro" id="IPR036271">
    <property type="entry name" value="Tet_transcr_reg_TetR-rel_C_sf"/>
</dbReference>
<evidence type="ECO:0000256" key="3">
    <source>
        <dbReference type="ARBA" id="ARBA00023125"/>
    </source>
</evidence>
<dbReference type="PRINTS" id="PR00455">
    <property type="entry name" value="HTHTETR"/>
</dbReference>
<dbReference type="PANTHER" id="PTHR30055">
    <property type="entry name" value="HTH-TYPE TRANSCRIPTIONAL REGULATOR RUTR"/>
    <property type="match status" value="1"/>
</dbReference>
<dbReference type="InterPro" id="IPR009057">
    <property type="entry name" value="Homeodomain-like_sf"/>
</dbReference>
<dbReference type="InterPro" id="IPR001647">
    <property type="entry name" value="HTH_TetR"/>
</dbReference>
<dbReference type="Proteomes" id="UP001258207">
    <property type="component" value="Chromosome"/>
</dbReference>
<keyword evidence="1" id="KW-0678">Repressor</keyword>
<dbReference type="SUPFAM" id="SSF48498">
    <property type="entry name" value="Tetracyclin repressor-like, C-terminal domain"/>
    <property type="match status" value="1"/>
</dbReference>
<dbReference type="Gene3D" id="1.10.357.10">
    <property type="entry name" value="Tetracycline Repressor, domain 2"/>
    <property type="match status" value="1"/>
</dbReference>
<feature type="DNA-binding region" description="H-T-H motif" evidence="5">
    <location>
        <begin position="45"/>
        <end position="64"/>
    </location>
</feature>
<evidence type="ECO:0000313" key="9">
    <source>
        <dbReference type="Proteomes" id="UP001258207"/>
    </source>
</evidence>
<proteinExistence type="predicted"/>
<dbReference type="InterPro" id="IPR050109">
    <property type="entry name" value="HTH-type_TetR-like_transc_reg"/>
</dbReference>
<dbReference type="PROSITE" id="PS50977">
    <property type="entry name" value="HTH_TETR_2"/>
    <property type="match status" value="1"/>
</dbReference>
<keyword evidence="3 5" id="KW-0238">DNA-binding</keyword>
<organism evidence="8 9">
    <name type="scientific">Pseudomonas coleopterorum</name>
    <dbReference type="NCBI Taxonomy" id="1605838"/>
    <lineage>
        <taxon>Bacteria</taxon>
        <taxon>Pseudomonadati</taxon>
        <taxon>Pseudomonadota</taxon>
        <taxon>Gammaproteobacteria</taxon>
        <taxon>Pseudomonadales</taxon>
        <taxon>Pseudomonadaceae</taxon>
        <taxon>Pseudomonas</taxon>
    </lineage>
</organism>
<feature type="domain" description="HTH tetR-type" evidence="7">
    <location>
        <begin position="22"/>
        <end position="82"/>
    </location>
</feature>
<keyword evidence="2" id="KW-0805">Transcription regulation</keyword>
<evidence type="ECO:0000256" key="1">
    <source>
        <dbReference type="ARBA" id="ARBA00022491"/>
    </source>
</evidence>
<gene>
    <name evidence="8" type="ORF">RI108_21345</name>
</gene>
<evidence type="ECO:0000256" key="2">
    <source>
        <dbReference type="ARBA" id="ARBA00023015"/>
    </source>
</evidence>
<keyword evidence="4" id="KW-0804">Transcription</keyword>
<dbReference type="SUPFAM" id="SSF46689">
    <property type="entry name" value="Homeodomain-like"/>
    <property type="match status" value="1"/>
</dbReference>
<evidence type="ECO:0000256" key="4">
    <source>
        <dbReference type="ARBA" id="ARBA00023163"/>
    </source>
</evidence>
<reference evidence="8" key="1">
    <citation type="submission" date="2023-09" db="EMBL/GenBank/DDBJ databases">
        <title>First report of Pseudomonas coleopterorum DJ13 causing leaf spot on Rhododendron pulchrum Sweet in China.</title>
        <authorList>
            <person name="Zhang Y."/>
        </authorList>
    </citation>
    <scope>NUCLEOTIDE SEQUENCE</scope>
    <source>
        <strain evidence="8">DJ13</strain>
    </source>
</reference>
<accession>A0AAJ6MTL8</accession>
<feature type="region of interest" description="Disordered" evidence="6">
    <location>
        <begin position="1"/>
        <end position="23"/>
    </location>
</feature>
<dbReference type="GO" id="GO:0000976">
    <property type="term" value="F:transcription cis-regulatory region binding"/>
    <property type="evidence" value="ECO:0007669"/>
    <property type="project" value="TreeGrafter"/>
</dbReference>
<dbReference type="Pfam" id="PF13977">
    <property type="entry name" value="TetR_C_6"/>
    <property type="match status" value="1"/>
</dbReference>
<evidence type="ECO:0000313" key="8">
    <source>
        <dbReference type="EMBL" id="WNC09760.1"/>
    </source>
</evidence>
<sequence length="214" mass="23817">MTDMTDSTPDIAPRTRRAPKGEKRREELLDAALQLFSLEGYSGASIARIADRVGISVAGVLHHFPNKVALLMGVLARRDEVNQKISDALQSELTLSSFLGGLQQINRSNATAPGVIRAFSMLNAESLVDSHPGWEWFQSRYAAIHGRMRTRLDHLVAIGEVRGDVDLDALIHQLLAMMDGLQLQWLRFPETVDLVERFDSYIAQVERDIRAPSA</sequence>
<name>A0AAJ6MTL8_9PSED</name>
<dbReference type="EMBL" id="CP134081">
    <property type="protein sequence ID" value="WNC09760.1"/>
    <property type="molecule type" value="Genomic_DNA"/>
</dbReference>
<dbReference type="PANTHER" id="PTHR30055:SF226">
    <property type="entry name" value="HTH-TYPE TRANSCRIPTIONAL REGULATOR PKSA"/>
    <property type="match status" value="1"/>
</dbReference>
<dbReference type="InterPro" id="IPR039538">
    <property type="entry name" value="BetI_C"/>
</dbReference>